<sequence length="1090" mass="120498">MPATQERTQTRRRLSPVTAESSLFTFYDIESLSNVFSLVAYTPRPDPARDALEVFYLVDDATLAAAVQTRSLVEVIRTGNPGLPQVEVSLYDLHTIRGNLRLAQLIGLSDAEQVCDPEQDSSYPGDLRPVCDTDPSFDPAVHPFLAGYNSMNYDTTMLALYLSEVYSDVVDHRARLAYAQQQRRSASTPQRVAETEQLLVDVLAQRPQFKPITAAALRAHNDELFDAKNIEYMPGYLGWDTPQGKIRRAMLQSGRHLDVARLNELQRKVGLKRLLGMLGHQIKESDKLGHDSIITTLEELYELLAYNVADCLGLAQLFEHPLYSSAFDLKAGLLTQYRETVFNRNETVRRDRLTIDSSSAKFVGRILAPHTPLNDIEKVSYVYPAAEIAHERGIAQVNVLDECVRFFEEHVAPDRAANPAQAKAHTDFLQVVAYYRSIEGQNFNDSEEYSELYGLPVRSLKEIPKSPNNLPYFLADGTPSSCFATFSTGGIHGAEADIAGFNRDLAEHRASTMMLGLARHLYPDAKDFVAEAKRQHSMLALPDGTSVDKRLVLLGSDPAKVKYRKPKKDDPVQAEQLTRSQTQIPDPAGLLAVQRPDHEALDVAITDSMSPGGVFVIRGKTVLAKSAATSAEYRTEAAKKAPELFVAKEDASTKLHPKYARTSTGHVTHEDFTSYYPNLLRNMRAFYNPELGEDRYATIFFDKERLGRELKQPGLRAAEKERLTTLRNGTKLILNAASGAGDASHKNPIRMNNRIISMRIIGQLFSWRIGQAQTLAGARIISTNTDGLYSVLDREINDQVLAEQAALIGVDIEPEPMFLISKDSNNRLELTAPRAESTLAESQIIAASGGTLACHVGPRPDKSLAHPAVIDFALAQYLQVVATRGEAALSEAFDTDLGRKLMGEAIDPEDPLRTALLFQNVIAASRGSITYPFAAAPLDPTAGDEGQRIVDPRPLQMVNRAFVVRHGTDGAVSLLNAGAWKIPPATQAKRRQGAQRPVPDEIATSILAHHGWAATRWMNSQNPRLTLIPEDRDVSTRKINGIDPTWSMVICNDDLTALGPPALMAIIEALDLDVYTQMLAETFTKNWMNT</sequence>
<evidence type="ECO:0000256" key="1">
    <source>
        <dbReference type="SAM" id="MobiDB-lite"/>
    </source>
</evidence>
<evidence type="ECO:0000313" key="2">
    <source>
        <dbReference type="EMBL" id="TDC35837.1"/>
    </source>
</evidence>
<dbReference type="AlphaFoldDB" id="A0A4R4QJF6"/>
<protein>
    <submittedName>
        <fullName evidence="2">Uncharacterized protein</fullName>
    </submittedName>
</protein>
<accession>A0A4R4QJF6</accession>
<evidence type="ECO:0000313" key="3">
    <source>
        <dbReference type="Proteomes" id="UP000295075"/>
    </source>
</evidence>
<organism evidence="2 3">
    <name type="scientific">Kribbella albertanoniae</name>
    <dbReference type="NCBI Taxonomy" id="1266829"/>
    <lineage>
        <taxon>Bacteria</taxon>
        <taxon>Bacillati</taxon>
        <taxon>Actinomycetota</taxon>
        <taxon>Actinomycetes</taxon>
        <taxon>Propionibacteriales</taxon>
        <taxon>Kribbellaceae</taxon>
        <taxon>Kribbella</taxon>
    </lineage>
</organism>
<dbReference type="EMBL" id="SMKA01000001">
    <property type="protein sequence ID" value="TDC35837.1"/>
    <property type="molecule type" value="Genomic_DNA"/>
</dbReference>
<proteinExistence type="predicted"/>
<comment type="caution">
    <text evidence="2">The sequence shown here is derived from an EMBL/GenBank/DDBJ whole genome shotgun (WGS) entry which is preliminary data.</text>
</comment>
<dbReference type="RefSeq" id="WP_132399936.1">
    <property type="nucleotide sequence ID" value="NZ_SMKA01000001.1"/>
</dbReference>
<keyword evidence="3" id="KW-1185">Reference proteome</keyword>
<dbReference type="Proteomes" id="UP000295075">
    <property type="component" value="Unassembled WGS sequence"/>
</dbReference>
<reference evidence="2 3" key="1">
    <citation type="submission" date="2019-03" db="EMBL/GenBank/DDBJ databases">
        <title>Draft genome sequences of novel Actinobacteria.</title>
        <authorList>
            <person name="Sahin N."/>
            <person name="Ay H."/>
            <person name="Saygin H."/>
        </authorList>
    </citation>
    <scope>NUCLEOTIDE SEQUENCE [LARGE SCALE GENOMIC DNA]</scope>
    <source>
        <strain evidence="2 3">JCM 30547</strain>
    </source>
</reference>
<feature type="region of interest" description="Disordered" evidence="1">
    <location>
        <begin position="563"/>
        <end position="582"/>
    </location>
</feature>
<gene>
    <name evidence="2" type="ORF">E1261_00490</name>
</gene>
<name>A0A4R4QJF6_9ACTN</name>
<dbReference type="OrthoDB" id="3880382at2"/>